<dbReference type="GO" id="GO:0006415">
    <property type="term" value="P:translational termination"/>
    <property type="evidence" value="ECO:0007669"/>
    <property type="project" value="InterPro"/>
</dbReference>
<name>A0AAN9LI17_PHACN</name>
<organism evidence="2 3">
    <name type="scientific">Phaseolus coccineus</name>
    <name type="common">Scarlet runner bean</name>
    <name type="synonym">Phaseolus multiflorus</name>
    <dbReference type="NCBI Taxonomy" id="3886"/>
    <lineage>
        <taxon>Eukaryota</taxon>
        <taxon>Viridiplantae</taxon>
        <taxon>Streptophyta</taxon>
        <taxon>Embryophyta</taxon>
        <taxon>Tracheophyta</taxon>
        <taxon>Spermatophyta</taxon>
        <taxon>Magnoliopsida</taxon>
        <taxon>eudicotyledons</taxon>
        <taxon>Gunneridae</taxon>
        <taxon>Pentapetalae</taxon>
        <taxon>rosids</taxon>
        <taxon>fabids</taxon>
        <taxon>Fabales</taxon>
        <taxon>Fabaceae</taxon>
        <taxon>Papilionoideae</taxon>
        <taxon>50 kb inversion clade</taxon>
        <taxon>NPAAA clade</taxon>
        <taxon>indigoferoid/millettioid clade</taxon>
        <taxon>Phaseoleae</taxon>
        <taxon>Phaseolus</taxon>
    </lineage>
</organism>
<evidence type="ECO:0000313" key="2">
    <source>
        <dbReference type="EMBL" id="KAK7336041.1"/>
    </source>
</evidence>
<protein>
    <recommendedName>
        <fullName evidence="1">Peptide chain release factor domain-containing protein</fullName>
    </recommendedName>
</protein>
<dbReference type="AlphaFoldDB" id="A0AAN9LI17"/>
<reference evidence="2 3" key="1">
    <citation type="submission" date="2024-01" db="EMBL/GenBank/DDBJ databases">
        <title>The genomes of 5 underutilized Papilionoideae crops provide insights into root nodulation and disease resistanc.</title>
        <authorList>
            <person name="Jiang F."/>
        </authorList>
    </citation>
    <scope>NUCLEOTIDE SEQUENCE [LARGE SCALE GENOMIC DNA]</scope>
    <source>
        <strain evidence="2">JINMINGXINNONG_FW02</strain>
        <tissue evidence="2">Leaves</tissue>
    </source>
</reference>
<dbReference type="Gene3D" id="3.30.70.1660">
    <property type="match status" value="1"/>
</dbReference>
<accession>A0AAN9LI17</accession>
<dbReference type="InterPro" id="IPR045853">
    <property type="entry name" value="Pep_chain_release_fac_I_sf"/>
</dbReference>
<keyword evidence="3" id="KW-1185">Reference proteome</keyword>
<proteinExistence type="predicted"/>
<evidence type="ECO:0000259" key="1">
    <source>
        <dbReference type="Pfam" id="PF03462"/>
    </source>
</evidence>
<dbReference type="Pfam" id="PF03462">
    <property type="entry name" value="PCRF"/>
    <property type="match status" value="1"/>
</dbReference>
<evidence type="ECO:0000313" key="3">
    <source>
        <dbReference type="Proteomes" id="UP001374584"/>
    </source>
</evidence>
<feature type="domain" description="Peptide chain release factor" evidence="1">
    <location>
        <begin position="2"/>
        <end position="34"/>
    </location>
</feature>
<dbReference type="Proteomes" id="UP001374584">
    <property type="component" value="Unassembled WGS sequence"/>
</dbReference>
<gene>
    <name evidence="2" type="ORF">VNO80_28260</name>
</gene>
<dbReference type="EMBL" id="JAYMYR010000010">
    <property type="protein sequence ID" value="KAK7336041.1"/>
    <property type="molecule type" value="Genomic_DNA"/>
</dbReference>
<comment type="caution">
    <text evidence="2">The sequence shown here is derived from an EMBL/GenBank/DDBJ whole genome shotgun (WGS) entry which is preliminary data.</text>
</comment>
<sequence length="73" mass="7847">MVLLLPSDPLDARNVMIEVRAGTGGEEAGIWVGDRVKLADSDIVSDPKEYQKLAQSVVELDELADALILNPDA</sequence>
<dbReference type="SUPFAM" id="SSF75620">
    <property type="entry name" value="Release factor"/>
    <property type="match status" value="1"/>
</dbReference>
<dbReference type="InterPro" id="IPR005139">
    <property type="entry name" value="PCRF"/>
</dbReference>